<accession>A0ABS4TEF1</accession>
<dbReference type="SMART" id="SM00342">
    <property type="entry name" value="HTH_ARAC"/>
    <property type="match status" value="1"/>
</dbReference>
<keyword evidence="1" id="KW-0805">Transcription regulation</keyword>
<sequence length="248" mass="25752">MSPAPEAAVDAALGAVLSSARLWVAPGHAVYVGPSLRLDTHVGSVACLVLGLDGTVTVDVPGHSITGVRSALVPPRLPHKITVSGRATAFCYLEPAAAAACRARMDDRHVIAVDHRDEDVLSGLAIRGGSLIELAVLPTDARILAATRTLHSADGIETPAAVLAAQAGLSLSRFLHLFVEQTGTGVRSYRRWARMLIVAQVVSRGGDLTRAAADAGFATPSHFSAAFRRMFGLTPSRLLATGVSIAVA</sequence>
<comment type="caution">
    <text evidence="5">The sequence shown here is derived from an EMBL/GenBank/DDBJ whole genome shotgun (WGS) entry which is preliminary data.</text>
</comment>
<gene>
    <name evidence="5" type="ORF">JOF56_003114</name>
</gene>
<dbReference type="RefSeq" id="WP_209638383.1">
    <property type="nucleotide sequence ID" value="NZ_JAGINW010000001.1"/>
</dbReference>
<evidence type="ECO:0000313" key="5">
    <source>
        <dbReference type="EMBL" id="MBP2322729.1"/>
    </source>
</evidence>
<keyword evidence="6" id="KW-1185">Reference proteome</keyword>
<dbReference type="Gene3D" id="1.10.10.60">
    <property type="entry name" value="Homeodomain-like"/>
    <property type="match status" value="2"/>
</dbReference>
<feature type="domain" description="HTH araC/xylS-type" evidence="4">
    <location>
        <begin position="163"/>
        <end position="241"/>
    </location>
</feature>
<dbReference type="PROSITE" id="PS00041">
    <property type="entry name" value="HTH_ARAC_FAMILY_1"/>
    <property type="match status" value="1"/>
</dbReference>
<proteinExistence type="predicted"/>
<dbReference type="PANTHER" id="PTHR11019:SF159">
    <property type="entry name" value="TRANSCRIPTIONAL REGULATOR-RELATED"/>
    <property type="match status" value="1"/>
</dbReference>
<evidence type="ECO:0000256" key="2">
    <source>
        <dbReference type="ARBA" id="ARBA00023125"/>
    </source>
</evidence>
<dbReference type="PROSITE" id="PS01124">
    <property type="entry name" value="HTH_ARAC_FAMILY_2"/>
    <property type="match status" value="1"/>
</dbReference>
<evidence type="ECO:0000256" key="1">
    <source>
        <dbReference type="ARBA" id="ARBA00023015"/>
    </source>
</evidence>
<dbReference type="EMBL" id="JAGINW010000001">
    <property type="protein sequence ID" value="MBP2322729.1"/>
    <property type="molecule type" value="Genomic_DNA"/>
</dbReference>
<reference evidence="5 6" key="1">
    <citation type="submission" date="2021-03" db="EMBL/GenBank/DDBJ databases">
        <title>Sequencing the genomes of 1000 actinobacteria strains.</title>
        <authorList>
            <person name="Klenk H.-P."/>
        </authorList>
    </citation>
    <scope>NUCLEOTIDE SEQUENCE [LARGE SCALE GENOMIC DNA]</scope>
    <source>
        <strain evidence="5 6">DSM 46670</strain>
    </source>
</reference>
<name>A0ABS4TEF1_9PSEU</name>
<dbReference type="InterPro" id="IPR009057">
    <property type="entry name" value="Homeodomain-like_sf"/>
</dbReference>
<dbReference type="InterPro" id="IPR018060">
    <property type="entry name" value="HTH_AraC"/>
</dbReference>
<dbReference type="SUPFAM" id="SSF46689">
    <property type="entry name" value="Homeodomain-like"/>
    <property type="match status" value="1"/>
</dbReference>
<dbReference type="InterPro" id="IPR018062">
    <property type="entry name" value="HTH_AraC-typ_CS"/>
</dbReference>
<dbReference type="Proteomes" id="UP001519332">
    <property type="component" value="Unassembled WGS sequence"/>
</dbReference>
<organism evidence="5 6">
    <name type="scientific">Kibdelosporangium banguiense</name>
    <dbReference type="NCBI Taxonomy" id="1365924"/>
    <lineage>
        <taxon>Bacteria</taxon>
        <taxon>Bacillati</taxon>
        <taxon>Actinomycetota</taxon>
        <taxon>Actinomycetes</taxon>
        <taxon>Pseudonocardiales</taxon>
        <taxon>Pseudonocardiaceae</taxon>
        <taxon>Kibdelosporangium</taxon>
    </lineage>
</organism>
<protein>
    <submittedName>
        <fullName evidence="5">AraC-like DNA-binding protein</fullName>
    </submittedName>
</protein>
<dbReference type="Pfam" id="PF12833">
    <property type="entry name" value="HTH_18"/>
    <property type="match status" value="1"/>
</dbReference>
<evidence type="ECO:0000313" key="6">
    <source>
        <dbReference type="Proteomes" id="UP001519332"/>
    </source>
</evidence>
<evidence type="ECO:0000256" key="3">
    <source>
        <dbReference type="ARBA" id="ARBA00023163"/>
    </source>
</evidence>
<keyword evidence="2" id="KW-0238">DNA-binding</keyword>
<evidence type="ECO:0000259" key="4">
    <source>
        <dbReference type="PROSITE" id="PS01124"/>
    </source>
</evidence>
<dbReference type="PANTHER" id="PTHR11019">
    <property type="entry name" value="HTH-TYPE TRANSCRIPTIONAL REGULATOR NIMR"/>
    <property type="match status" value="1"/>
</dbReference>
<keyword evidence="3" id="KW-0804">Transcription</keyword>